<evidence type="ECO:0008006" key="2">
    <source>
        <dbReference type="Google" id="ProtNLM"/>
    </source>
</evidence>
<dbReference type="InterPro" id="IPR032675">
    <property type="entry name" value="LRR_dom_sf"/>
</dbReference>
<proteinExistence type="evidence at transcript level"/>
<dbReference type="EMBL" id="BT144748">
    <property type="protein sequence ID" value="AFK44542.1"/>
    <property type="molecule type" value="mRNA"/>
</dbReference>
<organism evidence="1">
    <name type="scientific">Lotus japonicus</name>
    <name type="common">Lotus corniculatus var. japonicus</name>
    <dbReference type="NCBI Taxonomy" id="34305"/>
    <lineage>
        <taxon>Eukaryota</taxon>
        <taxon>Viridiplantae</taxon>
        <taxon>Streptophyta</taxon>
        <taxon>Embryophyta</taxon>
        <taxon>Tracheophyta</taxon>
        <taxon>Spermatophyta</taxon>
        <taxon>Magnoliopsida</taxon>
        <taxon>eudicotyledons</taxon>
        <taxon>Gunneridae</taxon>
        <taxon>Pentapetalae</taxon>
        <taxon>rosids</taxon>
        <taxon>fabids</taxon>
        <taxon>Fabales</taxon>
        <taxon>Fabaceae</taxon>
        <taxon>Papilionoideae</taxon>
        <taxon>50 kb inversion clade</taxon>
        <taxon>NPAAA clade</taxon>
        <taxon>Hologalegina</taxon>
        <taxon>robinioid clade</taxon>
        <taxon>Loteae</taxon>
        <taxon>Lotus</taxon>
    </lineage>
</organism>
<accession>I3SWA0</accession>
<dbReference type="AlphaFoldDB" id="I3SWA0"/>
<evidence type="ECO:0000313" key="1">
    <source>
        <dbReference type="EMBL" id="AFK44542.1"/>
    </source>
</evidence>
<dbReference type="Gene3D" id="3.80.10.10">
    <property type="entry name" value="Ribonuclease Inhibitor"/>
    <property type="match status" value="1"/>
</dbReference>
<sequence>MLLGAVGETDEGLLEFAKGCPNLQKLEMRGCSFFSEHALAVAATQLTSLRYLWVQGYGASPTGRDLLAMARPFWNIELIPSRRVVVNNNMDGPVVSVHHPAHILAYYSLAGQRSDFPDTVVPLDPATFVEP</sequence>
<reference evidence="1" key="1">
    <citation type="submission" date="2012-05" db="EMBL/GenBank/DDBJ databases">
        <authorList>
            <person name="Krishnakumar V."/>
            <person name="Cheung F."/>
            <person name="Xiao Y."/>
            <person name="Chan A."/>
            <person name="Moskal W.A."/>
            <person name="Town C.D."/>
        </authorList>
    </citation>
    <scope>NUCLEOTIDE SEQUENCE</scope>
</reference>
<protein>
    <recommendedName>
        <fullName evidence="2">Transport inhibitor response 1 domain-containing protein</fullName>
    </recommendedName>
</protein>
<dbReference type="SUPFAM" id="SSF52047">
    <property type="entry name" value="RNI-like"/>
    <property type="match status" value="1"/>
</dbReference>
<name>I3SWA0_LOTJA</name>